<reference evidence="2 3" key="1">
    <citation type="submission" date="2021-08" db="EMBL/GenBank/DDBJ databases">
        <authorList>
            <person name="Tuo L."/>
        </authorList>
    </citation>
    <scope>NUCLEOTIDE SEQUENCE [LARGE SCALE GENOMIC DNA]</scope>
    <source>
        <strain evidence="2 3">JCM 31229</strain>
    </source>
</reference>
<feature type="domain" description="DUF6894" evidence="1">
    <location>
        <begin position="4"/>
        <end position="68"/>
    </location>
</feature>
<evidence type="ECO:0000259" key="1">
    <source>
        <dbReference type="Pfam" id="PF21834"/>
    </source>
</evidence>
<name>A0ABS7PRD1_9SPHN</name>
<proteinExistence type="predicted"/>
<sequence length="87" mass="9706">MSQYYFRTANDAGGPSGDPLEFESAENARRQAVLFVSEMLRERPDMVWDGDVRFDVTTEEGLILFTIMVVGVQSPAVSIRPQPLLPS</sequence>
<comment type="caution">
    <text evidence="2">The sequence shown here is derived from an EMBL/GenBank/DDBJ whole genome shotgun (WGS) entry which is preliminary data.</text>
</comment>
<keyword evidence="3" id="KW-1185">Reference proteome</keyword>
<dbReference type="InterPro" id="IPR054189">
    <property type="entry name" value="DUF6894"/>
</dbReference>
<protein>
    <recommendedName>
        <fullName evidence="1">DUF6894 domain-containing protein</fullName>
    </recommendedName>
</protein>
<accession>A0ABS7PRD1</accession>
<dbReference type="EMBL" id="JAINVV010000008">
    <property type="protein sequence ID" value="MBY8823788.1"/>
    <property type="molecule type" value="Genomic_DNA"/>
</dbReference>
<evidence type="ECO:0000313" key="3">
    <source>
        <dbReference type="Proteomes" id="UP000706039"/>
    </source>
</evidence>
<dbReference type="RefSeq" id="WP_222990905.1">
    <property type="nucleotide sequence ID" value="NZ_JAINVV010000008.1"/>
</dbReference>
<dbReference type="Pfam" id="PF21834">
    <property type="entry name" value="DUF6894"/>
    <property type="match status" value="1"/>
</dbReference>
<organism evidence="2 3">
    <name type="scientific">Sphingomonas colocasiae</name>
    <dbReference type="NCBI Taxonomy" id="1848973"/>
    <lineage>
        <taxon>Bacteria</taxon>
        <taxon>Pseudomonadati</taxon>
        <taxon>Pseudomonadota</taxon>
        <taxon>Alphaproteobacteria</taxon>
        <taxon>Sphingomonadales</taxon>
        <taxon>Sphingomonadaceae</taxon>
        <taxon>Sphingomonas</taxon>
    </lineage>
</organism>
<dbReference type="Proteomes" id="UP000706039">
    <property type="component" value="Unassembled WGS sequence"/>
</dbReference>
<gene>
    <name evidence="2" type="ORF">K7G82_15895</name>
</gene>
<evidence type="ECO:0000313" key="2">
    <source>
        <dbReference type="EMBL" id="MBY8823788.1"/>
    </source>
</evidence>